<sequence length="163" mass="18543">MKTQIKQLLYGILATSCLFLSCTSLTWAAGEYQWPPKEGQPIVTLIGPVYETGRETRALLFKALEQAMTEIVENQQTHLPEFYQKRIAGMNHQLFRPGYSNDEEWGSIKSLSSKAEDYDKESMAGILETSEYRKPGLEMAIRMQPTIDPQPASVMLEGYRFVL</sequence>
<organism evidence="1">
    <name type="scientific">marine metagenome</name>
    <dbReference type="NCBI Taxonomy" id="408172"/>
    <lineage>
        <taxon>unclassified sequences</taxon>
        <taxon>metagenomes</taxon>
        <taxon>ecological metagenomes</taxon>
    </lineage>
</organism>
<reference evidence="1" key="1">
    <citation type="submission" date="2018-05" db="EMBL/GenBank/DDBJ databases">
        <authorList>
            <person name="Lanie J.A."/>
            <person name="Ng W.-L."/>
            <person name="Kazmierczak K.M."/>
            <person name="Andrzejewski T.M."/>
            <person name="Davidsen T.M."/>
            <person name="Wayne K.J."/>
            <person name="Tettelin H."/>
            <person name="Glass J.I."/>
            <person name="Rusch D."/>
            <person name="Podicherti R."/>
            <person name="Tsui H.-C.T."/>
            <person name="Winkler M.E."/>
        </authorList>
    </citation>
    <scope>NUCLEOTIDE SEQUENCE</scope>
</reference>
<accession>A0A382EV79</accession>
<dbReference type="AlphaFoldDB" id="A0A382EV79"/>
<dbReference type="EMBL" id="UINC01046390">
    <property type="protein sequence ID" value="SVB54345.1"/>
    <property type="molecule type" value="Genomic_DNA"/>
</dbReference>
<dbReference type="PROSITE" id="PS51257">
    <property type="entry name" value="PROKAR_LIPOPROTEIN"/>
    <property type="match status" value="1"/>
</dbReference>
<protein>
    <submittedName>
        <fullName evidence="1">Uncharacterized protein</fullName>
    </submittedName>
</protein>
<evidence type="ECO:0000313" key="1">
    <source>
        <dbReference type="EMBL" id="SVB54345.1"/>
    </source>
</evidence>
<gene>
    <name evidence="1" type="ORF">METZ01_LOCUS207199</name>
</gene>
<proteinExistence type="predicted"/>
<name>A0A382EV79_9ZZZZ</name>
<feature type="non-terminal residue" evidence="1">
    <location>
        <position position="163"/>
    </location>
</feature>